<protein>
    <submittedName>
        <fullName evidence="2">Uncharacterized protein</fullName>
    </submittedName>
</protein>
<proteinExistence type="predicted"/>
<evidence type="ECO:0000313" key="3">
    <source>
        <dbReference type="Proteomes" id="UP000265520"/>
    </source>
</evidence>
<comment type="caution">
    <text evidence="2">The sequence shown here is derived from an EMBL/GenBank/DDBJ whole genome shotgun (WGS) entry which is preliminary data.</text>
</comment>
<keyword evidence="3" id="KW-1185">Reference proteome</keyword>
<reference evidence="2 3" key="1">
    <citation type="journal article" date="2018" name="Front. Plant Sci.">
        <title>Red Clover (Trifolium pratense) and Zigzag Clover (T. medium) - A Picture of Genomic Similarities and Differences.</title>
        <authorList>
            <person name="Dluhosova J."/>
            <person name="Istvanek J."/>
            <person name="Nedelnik J."/>
            <person name="Repkova J."/>
        </authorList>
    </citation>
    <scope>NUCLEOTIDE SEQUENCE [LARGE SCALE GENOMIC DNA]</scope>
    <source>
        <strain evidence="3">cv. 10/8</strain>
        <tissue evidence="2">Leaf</tissue>
    </source>
</reference>
<evidence type="ECO:0000256" key="1">
    <source>
        <dbReference type="SAM" id="MobiDB-lite"/>
    </source>
</evidence>
<evidence type="ECO:0000313" key="2">
    <source>
        <dbReference type="EMBL" id="MCI57919.1"/>
    </source>
</evidence>
<feature type="region of interest" description="Disordered" evidence="1">
    <location>
        <begin position="1"/>
        <end position="22"/>
    </location>
</feature>
<dbReference type="EMBL" id="LXQA010537419">
    <property type="protein sequence ID" value="MCI57919.1"/>
    <property type="molecule type" value="Genomic_DNA"/>
</dbReference>
<organism evidence="2 3">
    <name type="scientific">Trifolium medium</name>
    <dbReference type="NCBI Taxonomy" id="97028"/>
    <lineage>
        <taxon>Eukaryota</taxon>
        <taxon>Viridiplantae</taxon>
        <taxon>Streptophyta</taxon>
        <taxon>Embryophyta</taxon>
        <taxon>Tracheophyta</taxon>
        <taxon>Spermatophyta</taxon>
        <taxon>Magnoliopsida</taxon>
        <taxon>eudicotyledons</taxon>
        <taxon>Gunneridae</taxon>
        <taxon>Pentapetalae</taxon>
        <taxon>rosids</taxon>
        <taxon>fabids</taxon>
        <taxon>Fabales</taxon>
        <taxon>Fabaceae</taxon>
        <taxon>Papilionoideae</taxon>
        <taxon>50 kb inversion clade</taxon>
        <taxon>NPAAA clade</taxon>
        <taxon>Hologalegina</taxon>
        <taxon>IRL clade</taxon>
        <taxon>Trifolieae</taxon>
        <taxon>Trifolium</taxon>
    </lineage>
</organism>
<dbReference type="AlphaFoldDB" id="A0A392TA19"/>
<accession>A0A392TA19</accession>
<dbReference type="Proteomes" id="UP000265520">
    <property type="component" value="Unassembled WGS sequence"/>
</dbReference>
<feature type="non-terminal residue" evidence="2">
    <location>
        <position position="1"/>
    </location>
</feature>
<sequence length="22" mass="2337">VHNPPPLHQGAERGAPPARSTF</sequence>
<name>A0A392TA19_9FABA</name>